<proteinExistence type="predicted"/>
<gene>
    <name evidence="2" type="ORF">GTP45_13675</name>
</gene>
<feature type="signal peptide" evidence="1">
    <location>
        <begin position="1"/>
        <end position="23"/>
    </location>
</feature>
<dbReference type="EMBL" id="WWCK01000004">
    <property type="protein sequence ID" value="MYM67877.1"/>
    <property type="molecule type" value="Genomic_DNA"/>
</dbReference>
<keyword evidence="3" id="KW-1185">Reference proteome</keyword>
<dbReference type="RefSeq" id="WP_161014438.1">
    <property type="nucleotide sequence ID" value="NZ_WWCK01000004.1"/>
</dbReference>
<accession>A0A7X4GSL9</accession>
<name>A0A7X4GSL9_9BURK</name>
<evidence type="ECO:0008006" key="4">
    <source>
        <dbReference type="Google" id="ProtNLM"/>
    </source>
</evidence>
<evidence type="ECO:0000313" key="2">
    <source>
        <dbReference type="EMBL" id="MYM67877.1"/>
    </source>
</evidence>
<dbReference type="Proteomes" id="UP000450012">
    <property type="component" value="Unassembled WGS sequence"/>
</dbReference>
<sequence length="188" mass="20077">MKISSLFLLALLALGGCASTPQAALDQANHGAALSMGLSAELQRFSEQEQRVMAIRQAEIARNNAAVAAVSADQEYDLALLRASNRKAETDLYKTLLALSDARAAAAKAALIDAEKAAKEFDNLLAALPDRTKEIDGVTTALTALGRQLSAGERYHAAKDFVDPVRKTIKDSKEKIEEANKAAQPKID</sequence>
<organism evidence="2 3">
    <name type="scientific">Duganella rivi</name>
    <dbReference type="NCBI Taxonomy" id="2666083"/>
    <lineage>
        <taxon>Bacteria</taxon>
        <taxon>Pseudomonadati</taxon>
        <taxon>Pseudomonadota</taxon>
        <taxon>Betaproteobacteria</taxon>
        <taxon>Burkholderiales</taxon>
        <taxon>Oxalobacteraceae</taxon>
        <taxon>Telluria group</taxon>
        <taxon>Duganella</taxon>
    </lineage>
</organism>
<feature type="chain" id="PRO_5031508197" description="DUF4398 domain-containing protein" evidence="1">
    <location>
        <begin position="24"/>
        <end position="188"/>
    </location>
</feature>
<reference evidence="2 3" key="1">
    <citation type="submission" date="2019-12" db="EMBL/GenBank/DDBJ databases">
        <title>Novel species isolated from a subtropical stream in China.</title>
        <authorList>
            <person name="Lu H."/>
        </authorList>
    </citation>
    <scope>NUCLEOTIDE SEQUENCE [LARGE SCALE GENOMIC DNA]</scope>
    <source>
        <strain evidence="2 3">FT55W</strain>
    </source>
</reference>
<dbReference type="AlphaFoldDB" id="A0A7X4GSL9"/>
<evidence type="ECO:0000313" key="3">
    <source>
        <dbReference type="Proteomes" id="UP000450012"/>
    </source>
</evidence>
<keyword evidence="1" id="KW-0732">Signal</keyword>
<dbReference type="PROSITE" id="PS51257">
    <property type="entry name" value="PROKAR_LIPOPROTEIN"/>
    <property type="match status" value="1"/>
</dbReference>
<protein>
    <recommendedName>
        <fullName evidence="4">DUF4398 domain-containing protein</fullName>
    </recommendedName>
</protein>
<comment type="caution">
    <text evidence="2">The sequence shown here is derived from an EMBL/GenBank/DDBJ whole genome shotgun (WGS) entry which is preliminary data.</text>
</comment>
<evidence type="ECO:0000256" key="1">
    <source>
        <dbReference type="SAM" id="SignalP"/>
    </source>
</evidence>